<dbReference type="Pfam" id="PF01743">
    <property type="entry name" value="PolyA_pol"/>
    <property type="match status" value="1"/>
</dbReference>
<evidence type="ECO:0000256" key="4">
    <source>
        <dbReference type="ARBA" id="ARBA00022695"/>
    </source>
</evidence>
<evidence type="ECO:0000313" key="11">
    <source>
        <dbReference type="EMBL" id="ABD44597.1"/>
    </source>
</evidence>
<keyword evidence="7" id="KW-0460">Magnesium</keyword>
<dbReference type="HOGENOM" id="CLU_015961_2_3_5"/>
<dbReference type="eggNOG" id="COG0617">
    <property type="taxonomic scope" value="Bacteria"/>
</dbReference>
<dbReference type="CDD" id="cd05398">
    <property type="entry name" value="NT_ClassII-CCAase"/>
    <property type="match status" value="1"/>
</dbReference>
<dbReference type="GO" id="GO:0016779">
    <property type="term" value="F:nucleotidyltransferase activity"/>
    <property type="evidence" value="ECO:0007669"/>
    <property type="project" value="UniProtKB-KW"/>
</dbReference>
<dbReference type="RefSeq" id="WP_006011295.1">
    <property type="nucleotide sequence ID" value="NC_007799.1"/>
</dbReference>
<reference evidence="11 12" key="1">
    <citation type="journal article" date="2006" name="PLoS Genet.">
        <title>Comparative genomics of emerging human ehrlichiosis agents.</title>
        <authorList>
            <person name="Dunning Hotopp J.C."/>
            <person name="Lin M."/>
            <person name="Madupu R."/>
            <person name="Crabtree J."/>
            <person name="Angiuoli S.V."/>
            <person name="Eisen J.A."/>
            <person name="Seshadri R."/>
            <person name="Ren Q."/>
            <person name="Wu M."/>
            <person name="Utterback T.R."/>
            <person name="Smith S."/>
            <person name="Lewis M."/>
            <person name="Khouri H."/>
            <person name="Zhang C."/>
            <person name="Niu H."/>
            <person name="Lin Q."/>
            <person name="Ohashi N."/>
            <person name="Zhi N."/>
            <person name="Nelson W."/>
            <person name="Brinkac L.M."/>
            <person name="Dodson R.J."/>
            <person name="Rosovitz M.J."/>
            <person name="Sundaram J."/>
            <person name="Daugherty S.C."/>
            <person name="Davidsen T."/>
            <person name="Durkin A.S."/>
            <person name="Gwinn M."/>
            <person name="Haft D.H."/>
            <person name="Selengut J.D."/>
            <person name="Sullivan S.A."/>
            <person name="Zafar N."/>
            <person name="Zhou L."/>
            <person name="Benahmed F."/>
            <person name="Forberger H."/>
            <person name="Halpin R."/>
            <person name="Mulligan S."/>
            <person name="Robinson J."/>
            <person name="White O."/>
            <person name="Rikihisa Y."/>
            <person name="Tettelin H."/>
        </authorList>
    </citation>
    <scope>NUCLEOTIDE SEQUENCE [LARGE SCALE GENOMIC DNA]</scope>
    <source>
        <strain evidence="12">ATCC CRL-10679 / Arkansas</strain>
    </source>
</reference>
<dbReference type="InterPro" id="IPR002646">
    <property type="entry name" value="PolA_pol_head_dom"/>
</dbReference>
<sequence length="401" mass="45955">MYDDFINNENILLIINAIKKFQGDIRLVGGCVRDSLLKRQTIDIDFATTLLPNQTINALTAAHIKAIPTGIKHGTITALVNNTAYEITTLRSDISCDGRHAEVKFTNNWQQDASRRDFTFNALYCDEKGIVYDYFSGIQDLEKKHLNFIGDPEIRIQEDYLRILRAFRFYASICSQNKLSDEIVHSCTKYSSYINNLSRERIRDEFFKLLLCPNLSNTLKIMQKCHVLDKIIPFEVIPDIMSSETLSNTDPLTKLAALLRTNNNNHSLDKIKASLCLSNYSQKTLVSLLNNNLELPLSTTAQHKHINKLGKEIYCNLLRIIHAELNLNYHDLMQYIEYADQLIIPEFPISGKDLLNIGYQPGKNLGITLEKIKDLWENSSYQLTKTQLLDYARGKLLKSKN</sequence>
<dbReference type="STRING" id="205920.ECH_1116"/>
<keyword evidence="5" id="KW-0479">Metal-binding</keyword>
<dbReference type="PANTHER" id="PTHR46173:SF1">
    <property type="entry name" value="CCA TRNA NUCLEOTIDYLTRANSFERASE 1, MITOCHONDRIAL"/>
    <property type="match status" value="1"/>
</dbReference>
<evidence type="ECO:0000256" key="3">
    <source>
        <dbReference type="ARBA" id="ARBA00022694"/>
    </source>
</evidence>
<dbReference type="Pfam" id="PF12627">
    <property type="entry name" value="PolyA_pol_RNAbd"/>
    <property type="match status" value="1"/>
</dbReference>
<dbReference type="InterPro" id="IPR032828">
    <property type="entry name" value="PolyA_RNA-bd"/>
</dbReference>
<comment type="cofactor">
    <cofactor evidence="1">
        <name>Mg(2+)</name>
        <dbReference type="ChEBI" id="CHEBI:18420"/>
    </cofactor>
</comment>
<dbReference type="AlphaFoldDB" id="Q2GF83"/>
<evidence type="ECO:0000256" key="1">
    <source>
        <dbReference type="ARBA" id="ARBA00001946"/>
    </source>
</evidence>
<feature type="domain" description="tRNA nucleotidyltransferase/poly(A) polymerase RNA and SrmB- binding" evidence="10">
    <location>
        <begin position="179"/>
        <end position="233"/>
    </location>
</feature>
<dbReference type="EMBL" id="CP000236">
    <property type="protein sequence ID" value="ABD44597.1"/>
    <property type="molecule type" value="Genomic_DNA"/>
</dbReference>
<dbReference type="KEGG" id="ech:ECH_1116"/>
<keyword evidence="3" id="KW-0819">tRNA processing</keyword>
<dbReference type="GO" id="GO:0008033">
    <property type="term" value="P:tRNA processing"/>
    <property type="evidence" value="ECO:0007669"/>
    <property type="project" value="UniProtKB-KW"/>
</dbReference>
<dbReference type="SUPFAM" id="SSF81891">
    <property type="entry name" value="Poly A polymerase C-terminal region-like"/>
    <property type="match status" value="1"/>
</dbReference>
<gene>
    <name evidence="11" type="ordered locus">ECH_1116</name>
</gene>
<dbReference type="OrthoDB" id="9805698at2"/>
<keyword evidence="2 8" id="KW-0808">Transferase</keyword>
<evidence type="ECO:0000256" key="2">
    <source>
        <dbReference type="ARBA" id="ARBA00022679"/>
    </source>
</evidence>
<evidence type="ECO:0000256" key="6">
    <source>
        <dbReference type="ARBA" id="ARBA00022741"/>
    </source>
</evidence>
<dbReference type="PANTHER" id="PTHR46173">
    <property type="entry name" value="CCA TRNA NUCLEOTIDYLTRANSFERASE 1, MITOCHONDRIAL"/>
    <property type="match status" value="1"/>
</dbReference>
<dbReference type="GO" id="GO:0000166">
    <property type="term" value="F:nucleotide binding"/>
    <property type="evidence" value="ECO:0007669"/>
    <property type="project" value="UniProtKB-KW"/>
</dbReference>
<organism evidence="11 12">
    <name type="scientific">Ehrlichia chaffeensis (strain ATCC CRL-10679 / Arkansas)</name>
    <dbReference type="NCBI Taxonomy" id="205920"/>
    <lineage>
        <taxon>Bacteria</taxon>
        <taxon>Pseudomonadati</taxon>
        <taxon>Pseudomonadota</taxon>
        <taxon>Alphaproteobacteria</taxon>
        <taxon>Rickettsiales</taxon>
        <taxon>Anaplasmataceae</taxon>
        <taxon>Ehrlichia</taxon>
    </lineage>
</organism>
<keyword evidence="6" id="KW-0547">Nucleotide-binding</keyword>
<protein>
    <submittedName>
        <fullName evidence="11">PolyA polymerase/tRNA nucleotidyltransferase family protein</fullName>
    </submittedName>
</protein>
<keyword evidence="8" id="KW-0694">RNA-binding</keyword>
<proteinExistence type="inferred from homology"/>
<accession>Q2GF83</accession>
<evidence type="ECO:0000256" key="7">
    <source>
        <dbReference type="ARBA" id="ARBA00022842"/>
    </source>
</evidence>
<dbReference type="GO" id="GO:0046872">
    <property type="term" value="F:metal ion binding"/>
    <property type="evidence" value="ECO:0007669"/>
    <property type="project" value="UniProtKB-KW"/>
</dbReference>
<name>Q2GF83_EHRCR</name>
<keyword evidence="4" id="KW-0548">Nucleotidyltransferase</keyword>
<evidence type="ECO:0000256" key="8">
    <source>
        <dbReference type="RuleBase" id="RU003953"/>
    </source>
</evidence>
<evidence type="ECO:0000259" key="10">
    <source>
        <dbReference type="Pfam" id="PF12627"/>
    </source>
</evidence>
<dbReference type="InterPro" id="IPR043519">
    <property type="entry name" value="NT_sf"/>
</dbReference>
<evidence type="ECO:0000313" key="12">
    <source>
        <dbReference type="Proteomes" id="UP000008320"/>
    </source>
</evidence>
<feature type="domain" description="Poly A polymerase head" evidence="9">
    <location>
        <begin position="26"/>
        <end position="146"/>
    </location>
</feature>
<dbReference type="Proteomes" id="UP000008320">
    <property type="component" value="Chromosome"/>
</dbReference>
<dbReference type="Gene3D" id="3.30.460.10">
    <property type="entry name" value="Beta Polymerase, domain 2"/>
    <property type="match status" value="1"/>
</dbReference>
<keyword evidence="12" id="KW-1185">Reference proteome</keyword>
<dbReference type="SUPFAM" id="SSF81301">
    <property type="entry name" value="Nucleotidyltransferase"/>
    <property type="match status" value="1"/>
</dbReference>
<evidence type="ECO:0000256" key="5">
    <source>
        <dbReference type="ARBA" id="ARBA00022723"/>
    </source>
</evidence>
<evidence type="ECO:0000259" key="9">
    <source>
        <dbReference type="Pfam" id="PF01743"/>
    </source>
</evidence>
<dbReference type="Gene3D" id="1.10.3090.10">
    <property type="entry name" value="cca-adding enzyme, domain 2"/>
    <property type="match status" value="1"/>
</dbReference>
<dbReference type="GO" id="GO:0000049">
    <property type="term" value="F:tRNA binding"/>
    <property type="evidence" value="ECO:0007669"/>
    <property type="project" value="TreeGrafter"/>
</dbReference>
<comment type="similarity">
    <text evidence="8">Belongs to the tRNA nucleotidyltransferase/poly(A) polymerase family.</text>
</comment>
<dbReference type="InterPro" id="IPR050264">
    <property type="entry name" value="Bact_CCA-adding_enz_type3_sf"/>
</dbReference>